<protein>
    <submittedName>
        <fullName evidence="2">Uncharacterized protein</fullName>
    </submittedName>
</protein>
<name>A0AAJ0ICT5_9PEZI</name>
<evidence type="ECO:0000313" key="2">
    <source>
        <dbReference type="EMBL" id="KAK3497384.1"/>
    </source>
</evidence>
<dbReference type="RefSeq" id="XP_062695648.1">
    <property type="nucleotide sequence ID" value="XM_062839416.1"/>
</dbReference>
<feature type="compositionally biased region" description="Polar residues" evidence="1">
    <location>
        <begin position="74"/>
        <end position="86"/>
    </location>
</feature>
<dbReference type="GeneID" id="87877038"/>
<accession>A0AAJ0ICT5</accession>
<feature type="region of interest" description="Disordered" evidence="1">
    <location>
        <begin position="72"/>
        <end position="115"/>
    </location>
</feature>
<comment type="caution">
    <text evidence="2">The sequence shown here is derived from an EMBL/GenBank/DDBJ whole genome shotgun (WGS) entry which is preliminary data.</text>
</comment>
<evidence type="ECO:0000313" key="3">
    <source>
        <dbReference type="Proteomes" id="UP001285908"/>
    </source>
</evidence>
<dbReference type="AlphaFoldDB" id="A0AAJ0ICT5"/>
<dbReference type="EMBL" id="JAULSX010000002">
    <property type="protein sequence ID" value="KAK3497384.1"/>
    <property type="molecule type" value="Genomic_DNA"/>
</dbReference>
<proteinExistence type="predicted"/>
<gene>
    <name evidence="2" type="ORF">B0T23DRAFT_410777</name>
</gene>
<evidence type="ECO:0000256" key="1">
    <source>
        <dbReference type="SAM" id="MobiDB-lite"/>
    </source>
</evidence>
<feature type="compositionally biased region" description="Low complexity" evidence="1">
    <location>
        <begin position="87"/>
        <end position="105"/>
    </location>
</feature>
<reference evidence="2 3" key="1">
    <citation type="journal article" date="2023" name="Mol. Phylogenet. Evol.">
        <title>Genome-scale phylogeny and comparative genomics of the fungal order Sordariales.</title>
        <authorList>
            <person name="Hensen N."/>
            <person name="Bonometti L."/>
            <person name="Westerberg I."/>
            <person name="Brannstrom I.O."/>
            <person name="Guillou S."/>
            <person name="Cros-Aarteil S."/>
            <person name="Calhoun S."/>
            <person name="Haridas S."/>
            <person name="Kuo A."/>
            <person name="Mondo S."/>
            <person name="Pangilinan J."/>
            <person name="Riley R."/>
            <person name="LaButti K."/>
            <person name="Andreopoulos B."/>
            <person name="Lipzen A."/>
            <person name="Chen C."/>
            <person name="Yan M."/>
            <person name="Daum C."/>
            <person name="Ng V."/>
            <person name="Clum A."/>
            <person name="Steindorff A."/>
            <person name="Ohm R.A."/>
            <person name="Martin F."/>
            <person name="Silar P."/>
            <person name="Natvig D.O."/>
            <person name="Lalanne C."/>
            <person name="Gautier V."/>
            <person name="Ament-Velasquez S.L."/>
            <person name="Kruys A."/>
            <person name="Hutchinson M.I."/>
            <person name="Powell A.J."/>
            <person name="Barry K."/>
            <person name="Miller A.N."/>
            <person name="Grigoriev I.V."/>
            <person name="Debuchy R."/>
            <person name="Gladieux P."/>
            <person name="Hiltunen Thoren M."/>
            <person name="Johannesson H."/>
        </authorList>
    </citation>
    <scope>NUCLEOTIDE SEQUENCE [LARGE SCALE GENOMIC DNA]</scope>
    <source>
        <strain evidence="2 3">FGSC 10403</strain>
    </source>
</reference>
<sequence>MGFTAYLKTILSDLLCGPEPNKSQHAQRHVEANQQSIHLWPVSAPAASLPPPNLKPRLPHLHNPMLPFSVSAFAPQSQGSPTNGLVQAQQTQTKPLAQQQQQQQQQPPPHGSEQQETDFLTLLTLLEKALRHTHYAVCGRAALYVWGYRHPSSDAPPEQVSIVCPEGDQAIILSWAKAQGWTSNAVSNAKGCCSLEVLIPERDGKYGRKARTVVVKTAERMGGLGGTMLGMPVAVVKGTWAEAEKKVLKTQAAVVTLPALLEMLMEEFVTAVTHTHTHTHTHQQEQQHTHQVEELANTILWVLSRLVERGERLYQDQVPEKFLTPFLAGWPEAHALLQKLGVLPMFEAFDRDGDRDDELHQRPGLPLDTVTLAALEEGLQAPVPPVLLPVRMASPAFSCASASSEDTIAMIDDEIVSWMKLSLEQQSVETGSSLGSGVDSAVESSGMWTPAGSCSTVASSIASVPALSFSAYSCSSKKRGTQSSSGRSIKRVRVPPPWKSGWNESFVRQREYPEWI</sequence>
<dbReference type="Proteomes" id="UP001285908">
    <property type="component" value="Unassembled WGS sequence"/>
</dbReference>
<organism evidence="2 3">
    <name type="scientific">Neurospora hispaniola</name>
    <dbReference type="NCBI Taxonomy" id="588809"/>
    <lineage>
        <taxon>Eukaryota</taxon>
        <taxon>Fungi</taxon>
        <taxon>Dikarya</taxon>
        <taxon>Ascomycota</taxon>
        <taxon>Pezizomycotina</taxon>
        <taxon>Sordariomycetes</taxon>
        <taxon>Sordariomycetidae</taxon>
        <taxon>Sordariales</taxon>
        <taxon>Sordariaceae</taxon>
        <taxon>Neurospora</taxon>
    </lineage>
</organism>
<keyword evidence="3" id="KW-1185">Reference proteome</keyword>